<protein>
    <submittedName>
        <fullName evidence="1">Uncharacterized protein</fullName>
    </submittedName>
</protein>
<sequence>MSQRNEEAIVFALESWLQVGVAGGRGSSLAPNGSSSPPALRIPLRGDNSVQAALSLLPTELQFRACAQPCQAPGELWILPEWSSASSASRVKRGHFTFDTKRQPVSFTAPRTC</sequence>
<evidence type="ECO:0000313" key="1">
    <source>
        <dbReference type="EMBL" id="CAK6443845.1"/>
    </source>
</evidence>
<dbReference type="Proteomes" id="UP001314169">
    <property type="component" value="Chromosome 3"/>
</dbReference>
<dbReference type="EMBL" id="OY882860">
    <property type="protein sequence ID" value="CAK6443845.1"/>
    <property type="molecule type" value="Genomic_DNA"/>
</dbReference>
<organism evidence="1 2">
    <name type="scientific">Pipistrellus nathusii</name>
    <name type="common">Nathusius' pipistrelle</name>
    <dbReference type="NCBI Taxonomy" id="59473"/>
    <lineage>
        <taxon>Eukaryota</taxon>
        <taxon>Metazoa</taxon>
        <taxon>Chordata</taxon>
        <taxon>Craniata</taxon>
        <taxon>Vertebrata</taxon>
        <taxon>Euteleostomi</taxon>
        <taxon>Mammalia</taxon>
        <taxon>Eutheria</taxon>
        <taxon>Laurasiatheria</taxon>
        <taxon>Chiroptera</taxon>
        <taxon>Yangochiroptera</taxon>
        <taxon>Vespertilionidae</taxon>
        <taxon>Pipistrellus</taxon>
    </lineage>
</organism>
<reference evidence="1" key="1">
    <citation type="submission" date="2023-12" db="EMBL/GenBank/DDBJ databases">
        <authorList>
            <person name="Brown T."/>
        </authorList>
    </citation>
    <scope>NUCLEOTIDE SEQUENCE</scope>
</reference>
<keyword evidence="2" id="KW-1185">Reference proteome</keyword>
<gene>
    <name evidence="1" type="ORF">MPIPNATIZW_LOCUS12151</name>
</gene>
<evidence type="ECO:0000313" key="2">
    <source>
        <dbReference type="Proteomes" id="UP001314169"/>
    </source>
</evidence>
<proteinExistence type="predicted"/>
<accession>A0ABP0A3E6</accession>
<name>A0ABP0A3E6_PIPNA</name>